<evidence type="ECO:0000256" key="3">
    <source>
        <dbReference type="ARBA" id="ARBA00022989"/>
    </source>
</evidence>
<feature type="transmembrane region" description="Helical" evidence="5">
    <location>
        <begin position="439"/>
        <end position="460"/>
    </location>
</feature>
<dbReference type="InterPro" id="IPR053153">
    <property type="entry name" value="APC_K+_Transporter"/>
</dbReference>
<feature type="transmembrane region" description="Helical" evidence="5">
    <location>
        <begin position="206"/>
        <end position="229"/>
    </location>
</feature>
<dbReference type="GO" id="GO:0022857">
    <property type="term" value="F:transmembrane transporter activity"/>
    <property type="evidence" value="ECO:0007669"/>
    <property type="project" value="InterPro"/>
</dbReference>
<dbReference type="PANTHER" id="PTHR47704">
    <property type="entry name" value="POTASSIUM TRANSPORTER KIMA"/>
    <property type="match status" value="1"/>
</dbReference>
<evidence type="ECO:0000313" key="6">
    <source>
        <dbReference type="EMBL" id="OGL38092.1"/>
    </source>
</evidence>
<feature type="transmembrane region" description="Helical" evidence="5">
    <location>
        <begin position="374"/>
        <end position="393"/>
    </location>
</feature>
<reference evidence="6 7" key="1">
    <citation type="journal article" date="2016" name="Nat. Commun.">
        <title>Thousands of microbial genomes shed light on interconnected biogeochemical processes in an aquifer system.</title>
        <authorList>
            <person name="Anantharaman K."/>
            <person name="Brown C.T."/>
            <person name="Hug L.A."/>
            <person name="Sharon I."/>
            <person name="Castelle C.J."/>
            <person name="Probst A.J."/>
            <person name="Thomas B.C."/>
            <person name="Singh A."/>
            <person name="Wilkins M.J."/>
            <person name="Karaoz U."/>
            <person name="Brodie E.L."/>
            <person name="Williams K.H."/>
            <person name="Hubbard S.S."/>
            <person name="Banfield J.F."/>
        </authorList>
    </citation>
    <scope>NUCLEOTIDE SEQUENCE [LARGE SCALE GENOMIC DNA]</scope>
</reference>
<accession>A0A1F7R947</accession>
<gene>
    <name evidence="6" type="ORF">A2042_06995</name>
</gene>
<dbReference type="Pfam" id="PF13520">
    <property type="entry name" value="AA_permease_2"/>
    <property type="match status" value="1"/>
</dbReference>
<evidence type="ECO:0000256" key="4">
    <source>
        <dbReference type="ARBA" id="ARBA00023136"/>
    </source>
</evidence>
<keyword evidence="3 5" id="KW-1133">Transmembrane helix</keyword>
<organism evidence="6 7">
    <name type="scientific">Candidatus Schekmanbacteria bacterium GWA2_38_11</name>
    <dbReference type="NCBI Taxonomy" id="1817876"/>
    <lineage>
        <taxon>Bacteria</taxon>
        <taxon>Candidatus Schekmaniibacteriota</taxon>
    </lineage>
</organism>
<dbReference type="Gene3D" id="1.20.1740.10">
    <property type="entry name" value="Amino acid/polyamine transporter I"/>
    <property type="match status" value="1"/>
</dbReference>
<proteinExistence type="predicted"/>
<feature type="transmembrane region" description="Helical" evidence="5">
    <location>
        <begin position="132"/>
        <end position="150"/>
    </location>
</feature>
<sequence>MIGSARSPLDKSIFHKLSLIAFFAWVGIGADGLSSSAYGPEEAFRALHGHTYLGIFVALGSVLTIFVISASYSQIIELFPSGGGGYLVASKLLSPSIGMFSGCALLIDYVLTITISVASGADAIFSFFPPQWGSYKVALAITGVIVLLILNLRGIKESVIPLVPIFLLFVLTHAFGILYGLITHLMDFPEVTRAVASDVQRSQAELGLAGMFFLLLRAYSVGAGTYTGIEAVSNGIPILREPKVQTAKRTMTYMAVSLAFTVLGLMFCYVLYRVQHVPGKTLNAVLFERIASGWDGNSAYVFVLLTLFSEAAILFIAAQAGFLDGPRVLSNMALDRWFPTRFTALSDRFVAHNGVMIMGIAAAVVMLLTQGSVHFLVVLYSINVFMTFLLSQLGMVRHWWSSRKVVREWWRKLFVNGVGLVLTTFILVSVTVIKFHEGGWITLLITGTLIGVAVIVRRHYNYTGFLLRRLDTLVQAAEASVSEEVLPSRAEQRPKAEYSPQSKTAVILVNGFGGLGLHTLFGVMRLFGEIYKNFVFVQIGVVDTGNFKGAMEIEHLQVEVKKEVDRYVDYMKRHGYYAEGFSSIGNDVIEEVTKIAPEILERFSQSVFFGGQLVFPQDSFLSRFLHNYIVFAIQRKFYHEGIPFVILPIKV</sequence>
<evidence type="ECO:0000256" key="5">
    <source>
        <dbReference type="SAM" id="Phobius"/>
    </source>
</evidence>
<dbReference type="Proteomes" id="UP000178526">
    <property type="component" value="Unassembled WGS sequence"/>
</dbReference>
<dbReference type="PANTHER" id="PTHR47704:SF1">
    <property type="entry name" value="POTASSIUM TRANSPORTER KIMA"/>
    <property type="match status" value="1"/>
</dbReference>
<feature type="transmembrane region" description="Helical" evidence="5">
    <location>
        <begin position="250"/>
        <end position="272"/>
    </location>
</feature>
<evidence type="ECO:0000256" key="1">
    <source>
        <dbReference type="ARBA" id="ARBA00004141"/>
    </source>
</evidence>
<dbReference type="InterPro" id="IPR002293">
    <property type="entry name" value="AA/rel_permease1"/>
</dbReference>
<protein>
    <submittedName>
        <fullName evidence="6">Amino acid transporter</fullName>
    </submittedName>
</protein>
<dbReference type="AlphaFoldDB" id="A0A1F7R947"/>
<keyword evidence="4 5" id="KW-0472">Membrane</keyword>
<name>A0A1F7R947_9BACT</name>
<dbReference type="EMBL" id="MGDB01000156">
    <property type="protein sequence ID" value="OGL38092.1"/>
    <property type="molecule type" value="Genomic_DNA"/>
</dbReference>
<feature type="transmembrane region" description="Helical" evidence="5">
    <location>
        <begin position="299"/>
        <end position="323"/>
    </location>
</feature>
<feature type="transmembrane region" description="Helical" evidence="5">
    <location>
        <begin position="92"/>
        <end position="112"/>
    </location>
</feature>
<feature type="transmembrane region" description="Helical" evidence="5">
    <location>
        <begin position="52"/>
        <end position="72"/>
    </location>
</feature>
<feature type="transmembrane region" description="Helical" evidence="5">
    <location>
        <begin position="162"/>
        <end position="186"/>
    </location>
</feature>
<comment type="subcellular location">
    <subcellularLocation>
        <location evidence="1">Membrane</location>
        <topology evidence="1">Multi-pass membrane protein</topology>
    </subcellularLocation>
</comment>
<comment type="caution">
    <text evidence="6">The sequence shown here is derived from an EMBL/GenBank/DDBJ whole genome shotgun (WGS) entry which is preliminary data.</text>
</comment>
<keyword evidence="2 5" id="KW-0812">Transmembrane</keyword>
<feature type="transmembrane region" description="Helical" evidence="5">
    <location>
        <begin position="413"/>
        <end position="433"/>
    </location>
</feature>
<dbReference type="GO" id="GO:0016020">
    <property type="term" value="C:membrane"/>
    <property type="evidence" value="ECO:0007669"/>
    <property type="project" value="UniProtKB-SubCell"/>
</dbReference>
<feature type="transmembrane region" description="Helical" evidence="5">
    <location>
        <begin position="349"/>
        <end position="368"/>
    </location>
</feature>
<evidence type="ECO:0000313" key="7">
    <source>
        <dbReference type="Proteomes" id="UP000178526"/>
    </source>
</evidence>
<evidence type="ECO:0000256" key="2">
    <source>
        <dbReference type="ARBA" id="ARBA00022692"/>
    </source>
</evidence>